<keyword evidence="3" id="KW-1185">Reference proteome</keyword>
<comment type="caution">
    <text evidence="2">The sequence shown here is derived from an EMBL/GenBank/DDBJ whole genome shotgun (WGS) entry which is preliminary data.</text>
</comment>
<dbReference type="EMBL" id="NBCO01000029">
    <property type="protein sequence ID" value="ORC86324.1"/>
    <property type="molecule type" value="Genomic_DNA"/>
</dbReference>
<reference evidence="2 3" key="1">
    <citation type="submission" date="2017-03" db="EMBL/GenBank/DDBJ databases">
        <title>An alternative strategy for trypanosome survival in the mammalian bloodstream revealed through genome and transcriptome analysis of the ubiquitous bovine parasite Trypanosoma (Megatrypanum) theileri.</title>
        <authorList>
            <person name="Kelly S."/>
            <person name="Ivens A."/>
            <person name="Mott A."/>
            <person name="O'Neill E."/>
            <person name="Emms D."/>
            <person name="Macleod O."/>
            <person name="Voorheis P."/>
            <person name="Matthews J."/>
            <person name="Matthews K."/>
            <person name="Carrington M."/>
        </authorList>
    </citation>
    <scope>NUCLEOTIDE SEQUENCE [LARGE SCALE GENOMIC DNA]</scope>
    <source>
        <strain evidence="2">Edinburgh</strain>
    </source>
</reference>
<dbReference type="VEuPathDB" id="TriTrypDB:TM35_000292060"/>
<feature type="compositionally biased region" description="Basic residues" evidence="1">
    <location>
        <begin position="62"/>
        <end position="78"/>
    </location>
</feature>
<accession>A0A1X0NNP1</accession>
<organism evidence="2 3">
    <name type="scientific">Trypanosoma theileri</name>
    <dbReference type="NCBI Taxonomy" id="67003"/>
    <lineage>
        <taxon>Eukaryota</taxon>
        <taxon>Discoba</taxon>
        <taxon>Euglenozoa</taxon>
        <taxon>Kinetoplastea</taxon>
        <taxon>Metakinetoplastina</taxon>
        <taxon>Trypanosomatida</taxon>
        <taxon>Trypanosomatidae</taxon>
        <taxon>Trypanosoma</taxon>
    </lineage>
</organism>
<name>A0A1X0NNP1_9TRYP</name>
<dbReference type="RefSeq" id="XP_028880390.1">
    <property type="nucleotide sequence ID" value="XM_029028363.1"/>
</dbReference>
<dbReference type="AlphaFoldDB" id="A0A1X0NNP1"/>
<dbReference type="Proteomes" id="UP000192257">
    <property type="component" value="Unassembled WGS sequence"/>
</dbReference>
<dbReference type="GeneID" id="39988143"/>
<sequence length="101" mass="11065">MRFLRPNGGSRERGDRARERKRKEGLAKFGKIGAGLGVLGNAPPGRRREPLFNTGARPLPPKPRHKPLRPLLRKKKANAQKYVAPSGPCRGAVIGPPPFLT</sequence>
<feature type="region of interest" description="Disordered" evidence="1">
    <location>
        <begin position="1"/>
        <end position="101"/>
    </location>
</feature>
<proteinExistence type="predicted"/>
<evidence type="ECO:0000256" key="1">
    <source>
        <dbReference type="SAM" id="MobiDB-lite"/>
    </source>
</evidence>
<evidence type="ECO:0000313" key="3">
    <source>
        <dbReference type="Proteomes" id="UP000192257"/>
    </source>
</evidence>
<feature type="compositionally biased region" description="Basic and acidic residues" evidence="1">
    <location>
        <begin position="10"/>
        <end position="26"/>
    </location>
</feature>
<protein>
    <submittedName>
        <fullName evidence="2">Uncharacterized protein</fullName>
    </submittedName>
</protein>
<evidence type="ECO:0000313" key="2">
    <source>
        <dbReference type="EMBL" id="ORC86324.1"/>
    </source>
</evidence>
<gene>
    <name evidence="2" type="ORF">TM35_000292060</name>
</gene>